<reference evidence="3" key="1">
    <citation type="journal article" date="2019" name="Int. J. Syst. Evol. Microbiol.">
        <title>The Global Catalogue of Microorganisms (GCM) 10K type strain sequencing project: providing services to taxonomists for standard genome sequencing and annotation.</title>
        <authorList>
            <consortium name="The Broad Institute Genomics Platform"/>
            <consortium name="The Broad Institute Genome Sequencing Center for Infectious Disease"/>
            <person name="Wu L."/>
            <person name="Ma J."/>
        </authorList>
    </citation>
    <scope>NUCLEOTIDE SEQUENCE [LARGE SCALE GENOMIC DNA]</scope>
    <source>
        <strain evidence="3">DFY41</strain>
    </source>
</reference>
<dbReference type="RefSeq" id="WP_378586169.1">
    <property type="nucleotide sequence ID" value="NZ_JBHSKD010000002.1"/>
</dbReference>
<proteinExistence type="predicted"/>
<organism evidence="2 3">
    <name type="scientific">Nocardioides taihuensis</name>
    <dbReference type="NCBI Taxonomy" id="1835606"/>
    <lineage>
        <taxon>Bacteria</taxon>
        <taxon>Bacillati</taxon>
        <taxon>Actinomycetota</taxon>
        <taxon>Actinomycetes</taxon>
        <taxon>Propionibacteriales</taxon>
        <taxon>Nocardioidaceae</taxon>
        <taxon>Nocardioides</taxon>
    </lineage>
</organism>
<gene>
    <name evidence="2" type="ORF">ACFPGP_02000</name>
</gene>
<evidence type="ECO:0000313" key="3">
    <source>
        <dbReference type="Proteomes" id="UP001596087"/>
    </source>
</evidence>
<feature type="chain" id="PRO_5047303910" evidence="1">
    <location>
        <begin position="26"/>
        <end position="86"/>
    </location>
</feature>
<keyword evidence="1" id="KW-0732">Signal</keyword>
<feature type="signal peptide" evidence="1">
    <location>
        <begin position="1"/>
        <end position="25"/>
    </location>
</feature>
<comment type="caution">
    <text evidence="2">The sequence shown here is derived from an EMBL/GenBank/DDBJ whole genome shotgun (WGS) entry which is preliminary data.</text>
</comment>
<accession>A0ABW0BDU4</accession>
<keyword evidence="3" id="KW-1185">Reference proteome</keyword>
<dbReference type="Proteomes" id="UP001596087">
    <property type="component" value="Unassembled WGS sequence"/>
</dbReference>
<protein>
    <submittedName>
        <fullName evidence="2">Uncharacterized protein</fullName>
    </submittedName>
</protein>
<name>A0ABW0BDU4_9ACTN</name>
<evidence type="ECO:0000313" key="2">
    <source>
        <dbReference type="EMBL" id="MFC5175426.1"/>
    </source>
</evidence>
<evidence type="ECO:0000256" key="1">
    <source>
        <dbReference type="SAM" id="SignalP"/>
    </source>
</evidence>
<sequence>MRATLVKGVLLAPVLVLVLCQTASAHNRAHVILPSGECLVVGSEESVTLPDGTLLDLRPETYPADEVGTAYAAEEGFSRLQKGPCP</sequence>
<dbReference type="EMBL" id="JBHSKD010000002">
    <property type="protein sequence ID" value="MFC5175426.1"/>
    <property type="molecule type" value="Genomic_DNA"/>
</dbReference>